<comment type="caution">
    <text evidence="2">The sequence shown here is derived from an EMBL/GenBank/DDBJ whole genome shotgun (WGS) entry which is preliminary data.</text>
</comment>
<keyword evidence="1" id="KW-0812">Transmembrane</keyword>
<evidence type="ECO:0000256" key="1">
    <source>
        <dbReference type="SAM" id="Phobius"/>
    </source>
</evidence>
<feature type="non-terminal residue" evidence="2">
    <location>
        <position position="1"/>
    </location>
</feature>
<keyword evidence="1" id="KW-1133">Transmembrane helix</keyword>
<reference evidence="2 3" key="1">
    <citation type="submission" date="2021-06" db="EMBL/GenBank/DDBJ databases">
        <title>Caerostris extrusa draft genome.</title>
        <authorList>
            <person name="Kono N."/>
            <person name="Arakawa K."/>
        </authorList>
    </citation>
    <scope>NUCLEOTIDE SEQUENCE [LARGE SCALE GENOMIC DNA]</scope>
</reference>
<keyword evidence="3" id="KW-1185">Reference proteome</keyword>
<feature type="transmembrane region" description="Helical" evidence="1">
    <location>
        <begin position="112"/>
        <end position="129"/>
    </location>
</feature>
<name>A0AAV4PNN6_CAEEX</name>
<dbReference type="EMBL" id="BPLR01004703">
    <property type="protein sequence ID" value="GIX96837.1"/>
    <property type="molecule type" value="Genomic_DNA"/>
</dbReference>
<evidence type="ECO:0000313" key="2">
    <source>
        <dbReference type="EMBL" id="GIX96837.1"/>
    </source>
</evidence>
<evidence type="ECO:0000313" key="3">
    <source>
        <dbReference type="Proteomes" id="UP001054945"/>
    </source>
</evidence>
<proteinExistence type="predicted"/>
<keyword evidence="1" id="KW-0472">Membrane</keyword>
<gene>
    <name evidence="2" type="primary">AVEN_265547_1</name>
    <name evidence="2" type="ORF">CEXT_215171</name>
</gene>
<dbReference type="Proteomes" id="UP001054945">
    <property type="component" value="Unassembled WGS sequence"/>
</dbReference>
<sequence length="130" mass="15132">YLANLDCWKKLENDTAYCNENFRGISEEDRRTNLTGRLKIFHSCCAFEWHKNCKANAAENKCNAEAKEYLEYVSDMLGGQILFRMCSTTFGHCYRQLYGVEVERPADNFSNTLYSSILVTLVFLVMTMFF</sequence>
<protein>
    <submittedName>
        <fullName evidence="2">Uncharacterized protein</fullName>
    </submittedName>
</protein>
<dbReference type="AlphaFoldDB" id="A0AAV4PNN6"/>
<accession>A0AAV4PNN6</accession>
<organism evidence="2 3">
    <name type="scientific">Caerostris extrusa</name>
    <name type="common">Bark spider</name>
    <name type="synonym">Caerostris bankana</name>
    <dbReference type="NCBI Taxonomy" id="172846"/>
    <lineage>
        <taxon>Eukaryota</taxon>
        <taxon>Metazoa</taxon>
        <taxon>Ecdysozoa</taxon>
        <taxon>Arthropoda</taxon>
        <taxon>Chelicerata</taxon>
        <taxon>Arachnida</taxon>
        <taxon>Araneae</taxon>
        <taxon>Araneomorphae</taxon>
        <taxon>Entelegynae</taxon>
        <taxon>Araneoidea</taxon>
        <taxon>Araneidae</taxon>
        <taxon>Caerostris</taxon>
    </lineage>
</organism>